<keyword evidence="1" id="KW-0812">Transmembrane</keyword>
<organism evidence="2 3">
    <name type="scientific">Podospora fimiseda</name>
    <dbReference type="NCBI Taxonomy" id="252190"/>
    <lineage>
        <taxon>Eukaryota</taxon>
        <taxon>Fungi</taxon>
        <taxon>Dikarya</taxon>
        <taxon>Ascomycota</taxon>
        <taxon>Pezizomycotina</taxon>
        <taxon>Sordariomycetes</taxon>
        <taxon>Sordariomycetidae</taxon>
        <taxon>Sordariales</taxon>
        <taxon>Podosporaceae</taxon>
        <taxon>Podospora</taxon>
    </lineage>
</organism>
<keyword evidence="1" id="KW-0472">Membrane</keyword>
<proteinExistence type="predicted"/>
<accession>A0AAN7BJ93</accession>
<reference evidence="2" key="1">
    <citation type="journal article" date="2023" name="Mol. Phylogenet. Evol.">
        <title>Genome-scale phylogeny and comparative genomics of the fungal order Sordariales.</title>
        <authorList>
            <person name="Hensen N."/>
            <person name="Bonometti L."/>
            <person name="Westerberg I."/>
            <person name="Brannstrom I.O."/>
            <person name="Guillou S."/>
            <person name="Cros-Aarteil S."/>
            <person name="Calhoun S."/>
            <person name="Haridas S."/>
            <person name="Kuo A."/>
            <person name="Mondo S."/>
            <person name="Pangilinan J."/>
            <person name="Riley R."/>
            <person name="LaButti K."/>
            <person name="Andreopoulos B."/>
            <person name="Lipzen A."/>
            <person name="Chen C."/>
            <person name="Yan M."/>
            <person name="Daum C."/>
            <person name="Ng V."/>
            <person name="Clum A."/>
            <person name="Steindorff A."/>
            <person name="Ohm R.A."/>
            <person name="Martin F."/>
            <person name="Silar P."/>
            <person name="Natvig D.O."/>
            <person name="Lalanne C."/>
            <person name="Gautier V."/>
            <person name="Ament-Velasquez S.L."/>
            <person name="Kruys A."/>
            <person name="Hutchinson M.I."/>
            <person name="Powell A.J."/>
            <person name="Barry K."/>
            <person name="Miller A.N."/>
            <person name="Grigoriev I.V."/>
            <person name="Debuchy R."/>
            <person name="Gladieux P."/>
            <person name="Hiltunen Thoren M."/>
            <person name="Johannesson H."/>
        </authorList>
    </citation>
    <scope>NUCLEOTIDE SEQUENCE</scope>
    <source>
        <strain evidence="2">CBS 990.96</strain>
    </source>
</reference>
<evidence type="ECO:0000313" key="3">
    <source>
        <dbReference type="Proteomes" id="UP001301958"/>
    </source>
</evidence>
<protein>
    <submittedName>
        <fullName evidence="2">Uncharacterized protein</fullName>
    </submittedName>
</protein>
<feature type="transmembrane region" description="Helical" evidence="1">
    <location>
        <begin position="372"/>
        <end position="390"/>
    </location>
</feature>
<dbReference type="EMBL" id="MU865397">
    <property type="protein sequence ID" value="KAK4224305.1"/>
    <property type="molecule type" value="Genomic_DNA"/>
</dbReference>
<feature type="transmembrane region" description="Helical" evidence="1">
    <location>
        <begin position="305"/>
        <end position="324"/>
    </location>
</feature>
<keyword evidence="1" id="KW-1133">Transmembrane helix</keyword>
<evidence type="ECO:0000313" key="2">
    <source>
        <dbReference type="EMBL" id="KAK4224305.1"/>
    </source>
</evidence>
<comment type="caution">
    <text evidence="2">The sequence shown here is derived from an EMBL/GenBank/DDBJ whole genome shotgun (WGS) entry which is preliminary data.</text>
</comment>
<name>A0AAN7BJ93_9PEZI</name>
<sequence length="412" mass="47461">MRIGKLSFTQAKIVDVVWDLAGRQGFDTVNDLISFRQFDIVAYRIHDGWRIGMPNNSVIPYLDRQGKPAISDSVIPYPGTDTDDRLPGFTHLGEAYVEQYGFYGINRTESTWDNSRILEPPVLNITAFYIMPRFYVDRGLWGDDWVHPDTGLKPFQNPENIRYSFNNEVYTLTYIQENGRCQPDSDTYQWGFSYIQLFIVSIIIFIWSVGITILWLQANINFPLTSFPNGMPNVWRRLSHLASEMNGDLAEEKVHMDDSTDQELVTAINKHLQGGRVSFKSRITTGVNKPCVSFKGLYTQNIKRSLGWTVVFGVHVGIMLLAFLDHHGLQFVKERYGYYWWLSLPRSWSFVIPAWCGCLGLYSLFLVGKIKWLLWYLPLLWGVTIVGLLWSHDPLGAPAPEHRRWVGKTCDL</sequence>
<dbReference type="AlphaFoldDB" id="A0AAN7BJ93"/>
<keyword evidence="3" id="KW-1185">Reference proteome</keyword>
<feature type="transmembrane region" description="Helical" evidence="1">
    <location>
        <begin position="344"/>
        <end position="365"/>
    </location>
</feature>
<reference evidence="2" key="2">
    <citation type="submission" date="2023-05" db="EMBL/GenBank/DDBJ databases">
        <authorList>
            <consortium name="Lawrence Berkeley National Laboratory"/>
            <person name="Steindorff A."/>
            <person name="Hensen N."/>
            <person name="Bonometti L."/>
            <person name="Westerberg I."/>
            <person name="Brannstrom I.O."/>
            <person name="Guillou S."/>
            <person name="Cros-Aarteil S."/>
            <person name="Calhoun S."/>
            <person name="Haridas S."/>
            <person name="Kuo A."/>
            <person name="Mondo S."/>
            <person name="Pangilinan J."/>
            <person name="Riley R."/>
            <person name="Labutti K."/>
            <person name="Andreopoulos B."/>
            <person name="Lipzen A."/>
            <person name="Chen C."/>
            <person name="Yanf M."/>
            <person name="Daum C."/>
            <person name="Ng V."/>
            <person name="Clum A."/>
            <person name="Ohm R."/>
            <person name="Martin F."/>
            <person name="Silar P."/>
            <person name="Natvig D."/>
            <person name="Lalanne C."/>
            <person name="Gautier V."/>
            <person name="Ament-Velasquez S.L."/>
            <person name="Kruys A."/>
            <person name="Hutchinson M.I."/>
            <person name="Powell A.J."/>
            <person name="Barry K."/>
            <person name="Miller A.N."/>
            <person name="Grigoriev I.V."/>
            <person name="Debuchy R."/>
            <person name="Gladieux P."/>
            <person name="Thoren M.H."/>
            <person name="Johannesson H."/>
        </authorList>
    </citation>
    <scope>NUCLEOTIDE SEQUENCE</scope>
    <source>
        <strain evidence="2">CBS 990.96</strain>
    </source>
</reference>
<gene>
    <name evidence="2" type="ORF">QBC38DRAFT_458461</name>
</gene>
<evidence type="ECO:0000256" key="1">
    <source>
        <dbReference type="SAM" id="Phobius"/>
    </source>
</evidence>
<dbReference type="Proteomes" id="UP001301958">
    <property type="component" value="Unassembled WGS sequence"/>
</dbReference>
<feature type="transmembrane region" description="Helical" evidence="1">
    <location>
        <begin position="190"/>
        <end position="216"/>
    </location>
</feature>